<dbReference type="Proteomes" id="UP000015380">
    <property type="component" value="Chromosome"/>
</dbReference>
<reference evidence="6" key="2">
    <citation type="journal article" date="2016" name="Environ. Microbiol. Rep.">
        <title>Analysis of defence systems and a conjugative IncP-1 plasmid in the marine polyaromatic hydrocarbons-degrading bacterium Cycloclasticus sp. 78-ME.</title>
        <authorList>
            <person name="Yakimov M.M."/>
            <person name="Crisafi F."/>
            <person name="Messina E."/>
            <person name="Smedile F."/>
            <person name="Lopatina A."/>
            <person name="Denaro R."/>
            <person name="Pieper D.H."/>
            <person name="Golyshin P.N."/>
            <person name="Giuliano L."/>
        </authorList>
    </citation>
    <scope>NUCLEOTIDE SEQUENCE [LARGE SCALE GENOMIC DNA]</scope>
    <source>
        <strain evidence="6">78-ME</strain>
    </source>
</reference>
<dbReference type="RefSeq" id="WP_020931939.1">
    <property type="nucleotide sequence ID" value="NC_021917.1"/>
</dbReference>
<keyword evidence="1" id="KW-0902">Two-component regulatory system</keyword>
<dbReference type="InterPro" id="IPR007492">
    <property type="entry name" value="LytTR_DNA-bd_dom"/>
</dbReference>
<keyword evidence="2" id="KW-0597">Phosphoprotein</keyword>
<dbReference type="InterPro" id="IPR046947">
    <property type="entry name" value="LytR-like"/>
</dbReference>
<dbReference type="GO" id="GO:0003677">
    <property type="term" value="F:DNA binding"/>
    <property type="evidence" value="ECO:0007669"/>
    <property type="project" value="InterPro"/>
</dbReference>
<dbReference type="PANTHER" id="PTHR37299:SF1">
    <property type="entry name" value="STAGE 0 SPORULATION PROTEIN A HOMOLOG"/>
    <property type="match status" value="1"/>
</dbReference>
<dbReference type="PATRIC" id="fig|1198232.3.peg.347"/>
<dbReference type="SMART" id="SM00850">
    <property type="entry name" value="LytTR"/>
    <property type="match status" value="1"/>
</dbReference>
<evidence type="ECO:0000256" key="2">
    <source>
        <dbReference type="PROSITE-ProRule" id="PRU00169"/>
    </source>
</evidence>
<feature type="modified residue" description="4-aspartylphosphate" evidence="2">
    <location>
        <position position="54"/>
    </location>
</feature>
<dbReference type="HOGENOM" id="CLU_000445_14_1_6"/>
<dbReference type="Pfam" id="PF04397">
    <property type="entry name" value="LytTR"/>
    <property type="match status" value="1"/>
</dbReference>
<reference evidence="5 6" key="1">
    <citation type="submission" date="2013-05" db="EMBL/GenBank/DDBJ databases">
        <title>Between feast and famine: a lifestyle of most important marine PAH-degrading bacterium Cycloclasticus sp. 7ME.</title>
        <authorList>
            <person name="Yakimov M.M."/>
            <person name="Messina E."/>
            <person name="Genovese M."/>
            <person name="Denaro R."/>
            <person name="Crisafi F."/>
            <person name="Russo D."/>
            <person name="Cappello S."/>
            <person name="Santisi S."/>
            <person name="Smedile F."/>
            <person name="Golyshina O.V."/>
            <person name="Tran H."/>
            <person name="Pieper D.H."/>
            <person name="Golyshin P.N."/>
            <person name="Giuliano L."/>
        </authorList>
    </citation>
    <scope>NUCLEOTIDE SEQUENCE [LARGE SCALE GENOMIC DNA]</scope>
    <source>
        <strain evidence="5 6">78-ME</strain>
    </source>
</reference>
<dbReference type="InterPro" id="IPR001789">
    <property type="entry name" value="Sig_transdc_resp-reg_receiver"/>
</dbReference>
<dbReference type="InterPro" id="IPR011006">
    <property type="entry name" value="CheY-like_superfamily"/>
</dbReference>
<dbReference type="PANTHER" id="PTHR37299">
    <property type="entry name" value="TRANSCRIPTIONAL REGULATOR-RELATED"/>
    <property type="match status" value="1"/>
</dbReference>
<dbReference type="AlphaFoldDB" id="S5TUI5"/>
<dbReference type="Gene3D" id="2.40.50.1020">
    <property type="entry name" value="LytTr DNA-binding domain"/>
    <property type="match status" value="1"/>
</dbReference>
<protein>
    <submittedName>
        <fullName evidence="5">Response regulator of the LytR/AlgR family</fullName>
    </submittedName>
</protein>
<dbReference type="Pfam" id="PF00072">
    <property type="entry name" value="Response_reg"/>
    <property type="match status" value="1"/>
</dbReference>
<keyword evidence="6" id="KW-1185">Reference proteome</keyword>
<accession>S5TUI5</accession>
<proteinExistence type="predicted"/>
<dbReference type="EMBL" id="CP005996">
    <property type="protein sequence ID" value="AGS38685.1"/>
    <property type="molecule type" value="Genomic_DNA"/>
</dbReference>
<dbReference type="Gene3D" id="3.40.50.2300">
    <property type="match status" value="1"/>
</dbReference>
<evidence type="ECO:0000313" key="5">
    <source>
        <dbReference type="EMBL" id="AGS38685.1"/>
    </source>
</evidence>
<dbReference type="GO" id="GO:0000156">
    <property type="term" value="F:phosphorelay response regulator activity"/>
    <property type="evidence" value="ECO:0007669"/>
    <property type="project" value="InterPro"/>
</dbReference>
<dbReference type="SUPFAM" id="SSF52172">
    <property type="entry name" value="CheY-like"/>
    <property type="match status" value="1"/>
</dbReference>
<dbReference type="PROSITE" id="PS50110">
    <property type="entry name" value="RESPONSE_REGULATORY"/>
    <property type="match status" value="1"/>
</dbReference>
<evidence type="ECO:0000259" key="4">
    <source>
        <dbReference type="PROSITE" id="PS50930"/>
    </source>
</evidence>
<evidence type="ECO:0000313" key="6">
    <source>
        <dbReference type="Proteomes" id="UP000015380"/>
    </source>
</evidence>
<dbReference type="eggNOG" id="COG3279">
    <property type="taxonomic scope" value="Bacteria"/>
</dbReference>
<evidence type="ECO:0000256" key="1">
    <source>
        <dbReference type="ARBA" id="ARBA00023012"/>
    </source>
</evidence>
<dbReference type="KEGG" id="cza:CYCME_0343"/>
<sequence>MKILIADDEPLARQRLKRLVDAISSHHTVYADASNGVDALKQCIDIQPELALLDIRMPKMDGLQTATEIANAQLKTRVVFVTAYDEYAIEAFDKNAIDYLLKPVKQARLDQAIDKAAQYMAQPIDIKQAAPLLSRPRQHLCAHTHHGLKVLNVNDILFFKADHKYVLAATATESILIEDSLKLLEEEFGTQFFRIHRNALVNTTAIHAITKSASGQFELQLKGYKETLSISRRHQAELNRFLRQKD</sequence>
<dbReference type="PROSITE" id="PS50930">
    <property type="entry name" value="HTH_LYTTR"/>
    <property type="match status" value="1"/>
</dbReference>
<feature type="domain" description="HTH LytTR-type" evidence="4">
    <location>
        <begin position="144"/>
        <end position="244"/>
    </location>
</feature>
<evidence type="ECO:0000259" key="3">
    <source>
        <dbReference type="PROSITE" id="PS50110"/>
    </source>
</evidence>
<feature type="domain" description="Response regulatory" evidence="3">
    <location>
        <begin position="2"/>
        <end position="117"/>
    </location>
</feature>
<dbReference type="SMART" id="SM00448">
    <property type="entry name" value="REC"/>
    <property type="match status" value="1"/>
</dbReference>
<name>S5TUI5_9GAMM</name>
<organism evidence="5 6">
    <name type="scientific">Cycloclasticus zancles 78-ME</name>
    <dbReference type="NCBI Taxonomy" id="1198232"/>
    <lineage>
        <taxon>Bacteria</taxon>
        <taxon>Pseudomonadati</taxon>
        <taxon>Pseudomonadota</taxon>
        <taxon>Gammaproteobacteria</taxon>
        <taxon>Thiotrichales</taxon>
        <taxon>Piscirickettsiaceae</taxon>
        <taxon>Cycloclasticus</taxon>
    </lineage>
</organism>
<gene>
    <name evidence="5" type="ORF">CYCME_0343</name>
</gene>